<evidence type="ECO:0000313" key="2">
    <source>
        <dbReference type="EMBL" id="CAF1120097.1"/>
    </source>
</evidence>
<reference evidence="2" key="1">
    <citation type="submission" date="2021-02" db="EMBL/GenBank/DDBJ databases">
        <authorList>
            <person name="Nowell W R."/>
        </authorList>
    </citation>
    <scope>NUCLEOTIDE SEQUENCE</scope>
    <source>
        <strain evidence="2">Ploen Becks lab</strain>
    </source>
</reference>
<dbReference type="Proteomes" id="UP000663879">
    <property type="component" value="Unassembled WGS sequence"/>
</dbReference>
<accession>A0A814QJ14</accession>
<keyword evidence="3" id="KW-1185">Reference proteome</keyword>
<gene>
    <name evidence="2" type="ORF">OXX778_LOCUS22004</name>
</gene>
<organism evidence="2 3">
    <name type="scientific">Brachionus calyciflorus</name>
    <dbReference type="NCBI Taxonomy" id="104777"/>
    <lineage>
        <taxon>Eukaryota</taxon>
        <taxon>Metazoa</taxon>
        <taxon>Spiralia</taxon>
        <taxon>Gnathifera</taxon>
        <taxon>Rotifera</taxon>
        <taxon>Eurotatoria</taxon>
        <taxon>Monogononta</taxon>
        <taxon>Pseudotrocha</taxon>
        <taxon>Ploima</taxon>
        <taxon>Brachionidae</taxon>
        <taxon>Brachionus</taxon>
    </lineage>
</organism>
<evidence type="ECO:0000313" key="3">
    <source>
        <dbReference type="Proteomes" id="UP000663879"/>
    </source>
</evidence>
<evidence type="ECO:0008006" key="4">
    <source>
        <dbReference type="Google" id="ProtNLM"/>
    </source>
</evidence>
<comment type="caution">
    <text evidence="2">The sequence shown here is derived from an EMBL/GenBank/DDBJ whole genome shotgun (WGS) entry which is preliminary data.</text>
</comment>
<protein>
    <recommendedName>
        <fullName evidence="4">MULE transposase domain-containing protein</fullName>
    </recommendedName>
</protein>
<dbReference type="OrthoDB" id="10000082at2759"/>
<sequence length="367" mass="42087">MEDQFRLLRLNDEKQANPSPRKLADSDPINSNNNNNNTSSNSESQIKPPTATQSSSSFASSTPSALVDYSDSESTCSIGNELLNAESDMNDIQIYTDYELETKNFQSDLEIYNKEDLDSEIETDKNSVLNEKTENLKPFLVLLQEDVLKLSDPIQCSARIHTNLAREIVLLKNEFHLHEADDFETSNTHDKPRTTIKDCLIEMPISAASSKEAKKLSEVEINDKYKYTKSDNIRLLNSEIIWFIEGSFEVSPQPFKQLFSVNVNKINRNLPCVYGLLSNKQEETYDKYFNLLSSYLTKRPNYILCDYEIALIKSLKSSCPSAIKPIYDYFERYYIGLPTEDKPKSRLSPIFPIRTWNVSKRLVKNFA</sequence>
<dbReference type="AlphaFoldDB" id="A0A814QJ14"/>
<proteinExistence type="predicted"/>
<feature type="region of interest" description="Disordered" evidence="1">
    <location>
        <begin position="1"/>
        <end position="71"/>
    </location>
</feature>
<feature type="compositionally biased region" description="Low complexity" evidence="1">
    <location>
        <begin position="30"/>
        <end position="65"/>
    </location>
</feature>
<evidence type="ECO:0000256" key="1">
    <source>
        <dbReference type="SAM" id="MobiDB-lite"/>
    </source>
</evidence>
<dbReference type="EMBL" id="CAJNOC010008748">
    <property type="protein sequence ID" value="CAF1120097.1"/>
    <property type="molecule type" value="Genomic_DNA"/>
</dbReference>
<feature type="compositionally biased region" description="Basic and acidic residues" evidence="1">
    <location>
        <begin position="1"/>
        <end position="15"/>
    </location>
</feature>
<name>A0A814QJ14_9BILA</name>